<feature type="region of interest" description="Disordered" evidence="1">
    <location>
        <begin position="1"/>
        <end position="25"/>
    </location>
</feature>
<feature type="compositionally biased region" description="Low complexity" evidence="1">
    <location>
        <begin position="175"/>
        <end position="220"/>
    </location>
</feature>
<feature type="compositionally biased region" description="Polar residues" evidence="1">
    <location>
        <begin position="150"/>
        <end position="170"/>
    </location>
</feature>
<feature type="region of interest" description="Disordered" evidence="1">
    <location>
        <begin position="339"/>
        <end position="366"/>
    </location>
</feature>
<dbReference type="AlphaFoldDB" id="A0AAD8I3G0"/>
<keyword evidence="3" id="KW-1185">Reference proteome</keyword>
<accession>A0AAD8I3G0</accession>
<feature type="region of interest" description="Disordered" evidence="1">
    <location>
        <begin position="1121"/>
        <end position="1178"/>
    </location>
</feature>
<dbReference type="PANTHER" id="PTHR31949">
    <property type="entry name" value="GASTRIC MUCIN-LIKE PROTEIN"/>
    <property type="match status" value="1"/>
</dbReference>
<sequence length="1178" mass="126975">MPPSPEIRRSPGRELKADSHKRGHSLKSGICFREKDENLALFDELQSSETDNFLLQSDDDFEDAFATKLSSFSDHKLGISPTQGESSDILNVEEGKNDYDWLMTPPDTPLFTFLDDETSPLDLAQRGRPRSLPISISGSSTIEKSRRSSKGSASPNRLSSSPRSGNSTVQKRGRTSLTPQSSPTPSSQHATPSRRSSPPGKPSQSAPRSSTPTPRRSSTSCIEGSRGPSPVKTSRGNSASPKMRAWQSNIPGFSLEAPPNLRTSLADRPASFVRGSSPASCNGQDSSTRSSRQSLSPTASKSVSSSHSHIQDPLSSHRICSVASSDNYDAESLLSISVGTSDSSPARRVGSLPNNRAPNFSKKLPRAGVYNSTSKRSLDYELRQMDQRKSPQNMFRPLLSSVPSSTFYSGKTSAAHHAILSRNSVTASSTTSSDLATSGTHYTEAVEQNQEDTSNACANTSCLDAQDEVFTFDKDDPLNENIVHETQDGFGEFDGGGMAGCDIQAGLENQSNHDTAMSAVANFEAFDVKAAALEVDGQEYLVLCSNCGQQYCSCESLEEDLTLCPDCRSDVPAINNIATSTIVNENSPIVSTLTLKHSESVEAVDSTTAEPKSSGVTGIVEPVTNQHEDIVGETRTSYDESIWNFLSPDFLSRTLVEEGVTRHANQQVVGQPIASYCSLPDGNTGGQHSLGISTAEVDASGGAGISVLLNRSSSCKGAYLQSRSFTASSISYDDPSYVRDSAYSSRVSHGHASLSASSSFDWGSCRQTNTRLQRQSSGRKSDFEISKYDKGTTHRRARSSFSGISNHGFQPSGLAISILECSDISLSQRQSNTDVNLIAKDEPALSSRNIEEDDACKFVEKNDDCRTVDVFATESSSDILNIDGDGAFKFVENNDNCRTVDVFATESSTDILNMHLEVSPDTPFTNSEESIIPENGKDLANDRKNIGNVEVSTIPVESSFIVKETMPSSFVEKVEAAEVPAQSLLEMETETKIENVDEDSSGAQSDAFSLDSKISFGEATAEKDTKTLLAEFSISDQKNCTPEGKDGSKARSMTLEEVTDTILFCSSIIQKISYDAATIAVENGSPALFEGSRPMVTILGKKDPERKDPHGRIAVKRTLKPKKAERPVETDLEPPNSSNDEEEITDASETRIVGISNIGDSNMKAPSKLESKCNCTVM</sequence>
<proteinExistence type="predicted"/>
<organism evidence="2 3">
    <name type="scientific">Heracleum sosnowskyi</name>
    <dbReference type="NCBI Taxonomy" id="360622"/>
    <lineage>
        <taxon>Eukaryota</taxon>
        <taxon>Viridiplantae</taxon>
        <taxon>Streptophyta</taxon>
        <taxon>Embryophyta</taxon>
        <taxon>Tracheophyta</taxon>
        <taxon>Spermatophyta</taxon>
        <taxon>Magnoliopsida</taxon>
        <taxon>eudicotyledons</taxon>
        <taxon>Gunneridae</taxon>
        <taxon>Pentapetalae</taxon>
        <taxon>asterids</taxon>
        <taxon>campanulids</taxon>
        <taxon>Apiales</taxon>
        <taxon>Apiaceae</taxon>
        <taxon>Apioideae</taxon>
        <taxon>apioid superclade</taxon>
        <taxon>Tordylieae</taxon>
        <taxon>Tordyliinae</taxon>
        <taxon>Heracleum</taxon>
    </lineage>
</organism>
<dbReference type="GO" id="GO:0043622">
    <property type="term" value="P:cortical microtubule organization"/>
    <property type="evidence" value="ECO:0007669"/>
    <property type="project" value="TreeGrafter"/>
</dbReference>
<dbReference type="Proteomes" id="UP001237642">
    <property type="component" value="Unassembled WGS sequence"/>
</dbReference>
<dbReference type="GO" id="GO:0055028">
    <property type="term" value="C:cortical microtubule"/>
    <property type="evidence" value="ECO:0007669"/>
    <property type="project" value="TreeGrafter"/>
</dbReference>
<feature type="compositionally biased region" description="Polar residues" evidence="1">
    <location>
        <begin position="231"/>
        <end position="251"/>
    </location>
</feature>
<feature type="region of interest" description="Disordered" evidence="1">
    <location>
        <begin position="121"/>
        <end position="316"/>
    </location>
</feature>
<evidence type="ECO:0000256" key="1">
    <source>
        <dbReference type="SAM" id="MobiDB-lite"/>
    </source>
</evidence>
<feature type="region of interest" description="Disordered" evidence="1">
    <location>
        <begin position="771"/>
        <end position="802"/>
    </location>
</feature>
<reference evidence="2" key="2">
    <citation type="submission" date="2023-05" db="EMBL/GenBank/DDBJ databases">
        <authorList>
            <person name="Schelkunov M.I."/>
        </authorList>
    </citation>
    <scope>NUCLEOTIDE SEQUENCE</scope>
    <source>
        <strain evidence="2">Hsosn_3</strain>
        <tissue evidence="2">Leaf</tissue>
    </source>
</reference>
<reference evidence="2" key="1">
    <citation type="submission" date="2023-02" db="EMBL/GenBank/DDBJ databases">
        <title>Genome of toxic invasive species Heracleum sosnowskyi carries increased number of genes despite the absence of recent whole-genome duplications.</title>
        <authorList>
            <person name="Schelkunov M."/>
            <person name="Shtratnikova V."/>
            <person name="Makarenko M."/>
            <person name="Klepikova A."/>
            <person name="Omelchenko D."/>
            <person name="Novikova G."/>
            <person name="Obukhova E."/>
            <person name="Bogdanov V."/>
            <person name="Penin A."/>
            <person name="Logacheva M."/>
        </authorList>
    </citation>
    <scope>NUCLEOTIDE SEQUENCE</scope>
    <source>
        <strain evidence="2">Hsosn_3</strain>
        <tissue evidence="2">Leaf</tissue>
    </source>
</reference>
<dbReference type="EMBL" id="JAUIZM010000007">
    <property type="protein sequence ID" value="KAK1377352.1"/>
    <property type="molecule type" value="Genomic_DNA"/>
</dbReference>
<evidence type="ECO:0000313" key="2">
    <source>
        <dbReference type="EMBL" id="KAK1377352.1"/>
    </source>
</evidence>
<feature type="compositionally biased region" description="Low complexity" evidence="1">
    <location>
        <begin position="286"/>
        <end position="308"/>
    </location>
</feature>
<comment type="caution">
    <text evidence="2">The sequence shown here is derived from an EMBL/GenBank/DDBJ whole genome shotgun (WGS) entry which is preliminary data.</text>
</comment>
<protein>
    <submittedName>
        <fullName evidence="2">Cardiomyopathy-associated protein</fullName>
    </submittedName>
</protein>
<name>A0AAD8I3G0_9APIA</name>
<feature type="compositionally biased region" description="Basic and acidic residues" evidence="1">
    <location>
        <begin position="1"/>
        <end position="20"/>
    </location>
</feature>
<feature type="compositionally biased region" description="Basic and acidic residues" evidence="1">
    <location>
        <begin position="779"/>
        <end position="792"/>
    </location>
</feature>
<gene>
    <name evidence="2" type="ORF">POM88_033545</name>
</gene>
<evidence type="ECO:0000313" key="3">
    <source>
        <dbReference type="Proteomes" id="UP001237642"/>
    </source>
</evidence>
<dbReference type="PANTHER" id="PTHR31949:SF3">
    <property type="entry name" value="RUN_FYVE DOMAIN PROTEIN"/>
    <property type="match status" value="1"/>
</dbReference>